<dbReference type="InterPro" id="IPR008271">
    <property type="entry name" value="Ser/Thr_kinase_AS"/>
</dbReference>
<evidence type="ECO:0000256" key="5">
    <source>
        <dbReference type="ARBA" id="ARBA00022840"/>
    </source>
</evidence>
<feature type="domain" description="Protein kinase" evidence="7">
    <location>
        <begin position="1"/>
        <end position="195"/>
    </location>
</feature>
<keyword evidence="4" id="KW-0418">Kinase</keyword>
<reference evidence="8" key="1">
    <citation type="journal article" date="2020" name="Stud. Mycol.">
        <title>101 Dothideomycetes genomes: a test case for predicting lifestyles and emergence of pathogens.</title>
        <authorList>
            <person name="Haridas S."/>
            <person name="Albert R."/>
            <person name="Binder M."/>
            <person name="Bloem J."/>
            <person name="Labutti K."/>
            <person name="Salamov A."/>
            <person name="Andreopoulos B."/>
            <person name="Baker S."/>
            <person name="Barry K."/>
            <person name="Bills G."/>
            <person name="Bluhm B."/>
            <person name="Cannon C."/>
            <person name="Castanera R."/>
            <person name="Culley D."/>
            <person name="Daum C."/>
            <person name="Ezra D."/>
            <person name="Gonzalez J."/>
            <person name="Henrissat B."/>
            <person name="Kuo A."/>
            <person name="Liang C."/>
            <person name="Lipzen A."/>
            <person name="Lutzoni F."/>
            <person name="Magnuson J."/>
            <person name="Mondo S."/>
            <person name="Nolan M."/>
            <person name="Ohm R."/>
            <person name="Pangilinan J."/>
            <person name="Park H.-J."/>
            <person name="Ramirez L."/>
            <person name="Alfaro M."/>
            <person name="Sun H."/>
            <person name="Tritt A."/>
            <person name="Yoshinaga Y."/>
            <person name="Zwiers L.-H."/>
            <person name="Turgeon B."/>
            <person name="Goodwin S."/>
            <person name="Spatafora J."/>
            <person name="Crous P."/>
            <person name="Grigoriev I."/>
        </authorList>
    </citation>
    <scope>NUCLEOTIDE SEQUENCE</scope>
    <source>
        <strain evidence="8">SCOH1-5</strain>
    </source>
</reference>
<dbReference type="GO" id="GO:0005524">
    <property type="term" value="F:ATP binding"/>
    <property type="evidence" value="ECO:0007669"/>
    <property type="project" value="UniProtKB-KW"/>
</dbReference>
<dbReference type="PANTHER" id="PTHR43671">
    <property type="entry name" value="SERINE/THREONINE-PROTEIN KINASE NEK"/>
    <property type="match status" value="1"/>
</dbReference>
<dbReference type="EC" id="2.7.11.1" evidence="1"/>
<dbReference type="OrthoDB" id="310217at2759"/>
<sequence>MPRKFERLRSRGPPLLPEPFIWSLVESLATAGLLMERGELESNGILPWDTIIHRDLKPGNLFVSDPSTGRYRGYPQIKVGDFGFALLESQTTREKPRTSMLMALQVYAVGAVLWEVLTGLPLPSPSDDETGISLPIDLDNPEYVRQMQAEPPALGATAFSFYSRDLRELTYAMMRHDATARPSFSKILKKSRKFADSPRNPAQGLRDAPPDDSRYKREFRLIIPGMYQDEYAVGMPLDELDRGAYEGAEDFPPSLPNSGDEDSDWTDDLGGKPGAPLLSPDEPLITEAPLSSPTWDDDEYEPSDELLQY</sequence>
<dbReference type="PANTHER" id="PTHR43671:SF13">
    <property type="entry name" value="SERINE_THREONINE-PROTEIN KINASE NEK2"/>
    <property type="match status" value="1"/>
</dbReference>
<keyword evidence="9" id="KW-1185">Reference proteome</keyword>
<gene>
    <name evidence="8" type="ORF">CERZMDRAFT_82148</name>
</gene>
<dbReference type="InterPro" id="IPR050660">
    <property type="entry name" value="NEK_Ser/Thr_kinase"/>
</dbReference>
<dbReference type="SMART" id="SM00220">
    <property type="entry name" value="S_TKc"/>
    <property type="match status" value="1"/>
</dbReference>
<evidence type="ECO:0000259" key="7">
    <source>
        <dbReference type="PROSITE" id="PS50011"/>
    </source>
</evidence>
<accession>A0A6A6FSG6</accession>
<dbReference type="InterPro" id="IPR000719">
    <property type="entry name" value="Prot_kinase_dom"/>
</dbReference>
<feature type="compositionally biased region" description="Acidic residues" evidence="6">
    <location>
        <begin position="295"/>
        <end position="309"/>
    </location>
</feature>
<organism evidence="8 9">
    <name type="scientific">Cercospora zeae-maydis SCOH1-5</name>
    <dbReference type="NCBI Taxonomy" id="717836"/>
    <lineage>
        <taxon>Eukaryota</taxon>
        <taxon>Fungi</taxon>
        <taxon>Dikarya</taxon>
        <taxon>Ascomycota</taxon>
        <taxon>Pezizomycotina</taxon>
        <taxon>Dothideomycetes</taxon>
        <taxon>Dothideomycetidae</taxon>
        <taxon>Mycosphaerellales</taxon>
        <taxon>Mycosphaerellaceae</taxon>
        <taxon>Cercospora</taxon>
    </lineage>
</organism>
<evidence type="ECO:0000313" key="9">
    <source>
        <dbReference type="Proteomes" id="UP000799539"/>
    </source>
</evidence>
<dbReference type="SUPFAM" id="SSF56112">
    <property type="entry name" value="Protein kinase-like (PK-like)"/>
    <property type="match status" value="1"/>
</dbReference>
<dbReference type="AlphaFoldDB" id="A0A6A6FSG6"/>
<dbReference type="InterPro" id="IPR011009">
    <property type="entry name" value="Kinase-like_dom_sf"/>
</dbReference>
<dbReference type="GO" id="GO:0004674">
    <property type="term" value="F:protein serine/threonine kinase activity"/>
    <property type="evidence" value="ECO:0007669"/>
    <property type="project" value="UniProtKB-EC"/>
</dbReference>
<evidence type="ECO:0000256" key="4">
    <source>
        <dbReference type="ARBA" id="ARBA00022777"/>
    </source>
</evidence>
<keyword evidence="2" id="KW-0808">Transferase</keyword>
<evidence type="ECO:0000256" key="3">
    <source>
        <dbReference type="ARBA" id="ARBA00022741"/>
    </source>
</evidence>
<keyword evidence="3" id="KW-0547">Nucleotide-binding</keyword>
<evidence type="ECO:0000256" key="1">
    <source>
        <dbReference type="ARBA" id="ARBA00012513"/>
    </source>
</evidence>
<dbReference type="PROSITE" id="PS50011">
    <property type="entry name" value="PROTEIN_KINASE_DOM"/>
    <property type="match status" value="1"/>
</dbReference>
<dbReference type="Gene3D" id="1.10.510.10">
    <property type="entry name" value="Transferase(Phosphotransferase) domain 1"/>
    <property type="match status" value="1"/>
</dbReference>
<protein>
    <recommendedName>
        <fullName evidence="1">non-specific serine/threonine protein kinase</fullName>
        <ecNumber evidence="1">2.7.11.1</ecNumber>
    </recommendedName>
</protein>
<evidence type="ECO:0000256" key="2">
    <source>
        <dbReference type="ARBA" id="ARBA00022679"/>
    </source>
</evidence>
<dbReference type="Proteomes" id="UP000799539">
    <property type="component" value="Unassembled WGS sequence"/>
</dbReference>
<feature type="region of interest" description="Disordered" evidence="6">
    <location>
        <begin position="244"/>
        <end position="309"/>
    </location>
</feature>
<dbReference type="EMBL" id="ML992665">
    <property type="protein sequence ID" value="KAF2216108.1"/>
    <property type="molecule type" value="Genomic_DNA"/>
</dbReference>
<name>A0A6A6FSG6_9PEZI</name>
<feature type="region of interest" description="Disordered" evidence="6">
    <location>
        <begin position="191"/>
        <end position="213"/>
    </location>
</feature>
<proteinExistence type="predicted"/>
<keyword evidence="5" id="KW-0067">ATP-binding</keyword>
<evidence type="ECO:0000256" key="6">
    <source>
        <dbReference type="SAM" id="MobiDB-lite"/>
    </source>
</evidence>
<dbReference type="PROSITE" id="PS00108">
    <property type="entry name" value="PROTEIN_KINASE_ST"/>
    <property type="match status" value="1"/>
</dbReference>
<dbReference type="Pfam" id="PF00069">
    <property type="entry name" value="Pkinase"/>
    <property type="match status" value="1"/>
</dbReference>
<evidence type="ECO:0000313" key="8">
    <source>
        <dbReference type="EMBL" id="KAF2216108.1"/>
    </source>
</evidence>